<dbReference type="eggNOG" id="arCOG05390">
    <property type="taxonomic scope" value="Archaea"/>
</dbReference>
<keyword evidence="2" id="KW-1185">Reference proteome</keyword>
<dbReference type="Proteomes" id="UP000001024">
    <property type="component" value="Chromosome"/>
</dbReference>
<dbReference type="KEGG" id="tac:Ta0916"/>
<dbReference type="AlphaFoldDB" id="Q9HJQ1"/>
<dbReference type="RefSeq" id="WP_010901325.1">
    <property type="nucleotide sequence ID" value="NC_002578.1"/>
</dbReference>
<dbReference type="EMBL" id="AL445065">
    <property type="protein sequence ID" value="CAC12045.1"/>
    <property type="molecule type" value="Genomic_DNA"/>
</dbReference>
<evidence type="ECO:0000313" key="2">
    <source>
        <dbReference type="Proteomes" id="UP000001024"/>
    </source>
</evidence>
<dbReference type="OrthoDB" id="55515at2157"/>
<evidence type="ECO:0000313" key="1">
    <source>
        <dbReference type="EMBL" id="CAC12045.1"/>
    </source>
</evidence>
<dbReference type="InParanoid" id="Q9HJQ1"/>
<dbReference type="PaxDb" id="273075-Ta0916"/>
<dbReference type="EnsemblBacteria" id="CAC12045">
    <property type="protein sequence ID" value="CAC12045"/>
    <property type="gene ID" value="CAC12045"/>
</dbReference>
<proteinExistence type="predicted"/>
<dbReference type="HOGENOM" id="CLU_2534512_0_0_2"/>
<gene>
    <name evidence="1" type="ordered locus">Ta0916</name>
</gene>
<name>Q9HJQ1_THEAC</name>
<organism evidence="1 2">
    <name type="scientific">Thermoplasma acidophilum (strain ATCC 25905 / DSM 1728 / JCM 9062 / NBRC 15155 / AMRC-C165)</name>
    <dbReference type="NCBI Taxonomy" id="273075"/>
    <lineage>
        <taxon>Archaea</taxon>
        <taxon>Methanobacteriati</taxon>
        <taxon>Thermoplasmatota</taxon>
        <taxon>Thermoplasmata</taxon>
        <taxon>Thermoplasmatales</taxon>
        <taxon>Thermoplasmataceae</taxon>
        <taxon>Thermoplasma</taxon>
    </lineage>
</organism>
<accession>Q9HJQ1</accession>
<sequence>MAFPGGNFPTDGELVEFETEEEPKWITVKLKDGSVLQIKMEIVSILRNGNDPNTGIPNYMIQATNIIRLVKVPKELIVKPKKGNEQGGQLYR</sequence>
<reference evidence="1 2" key="1">
    <citation type="journal article" date="2000" name="Nature">
        <title>The genome sequence of the thermoacidophilic scavenger Thermoplasma acidophilum.</title>
        <authorList>
            <person name="Ruepp A."/>
            <person name="Graml W."/>
            <person name="Santos-Martinez M.L."/>
            <person name="Koretke K.K."/>
            <person name="Volker C."/>
            <person name="Mewes H.W."/>
            <person name="Frishman D."/>
            <person name="Stocker S."/>
            <person name="Lupas A.N."/>
            <person name="Baumeister W."/>
        </authorList>
    </citation>
    <scope>NUCLEOTIDE SEQUENCE [LARGE SCALE GENOMIC DNA]</scope>
    <source>
        <strain evidence="2">ATCC 25905 / DSM 1728 / JCM 9062 / NBRC 15155 / AMRC-C165</strain>
    </source>
</reference>
<protein>
    <submittedName>
        <fullName evidence="1">Uncharacterized protein</fullName>
    </submittedName>
</protein>